<dbReference type="SUPFAM" id="SSF63380">
    <property type="entry name" value="Riboflavin synthase domain-like"/>
    <property type="match status" value="1"/>
</dbReference>
<dbReference type="Gene3D" id="3.40.50.80">
    <property type="entry name" value="Nucleotide-binding domain of ferredoxin-NADP reductase (FNR) module"/>
    <property type="match status" value="1"/>
</dbReference>
<dbReference type="CDD" id="cd06188">
    <property type="entry name" value="NADH_quinone_reductase"/>
    <property type="match status" value="1"/>
</dbReference>
<dbReference type="RefSeq" id="WP_078351174.1">
    <property type="nucleotide sequence ID" value="NZ_MBTF01000038.1"/>
</dbReference>
<dbReference type="InterPro" id="IPR017941">
    <property type="entry name" value="Rieske_2Fe-2S"/>
</dbReference>
<dbReference type="PANTHER" id="PTHR43644">
    <property type="entry name" value="NA(+)-TRANSLOCATING NADH-QUINONE REDUCTASE SUBUNIT"/>
    <property type="match status" value="1"/>
</dbReference>
<feature type="transmembrane region" description="Helical" evidence="9">
    <location>
        <begin position="62"/>
        <end position="94"/>
    </location>
</feature>
<keyword evidence="6" id="KW-0274">FAD</keyword>
<feature type="transmembrane region" description="Helical" evidence="9">
    <location>
        <begin position="216"/>
        <end position="240"/>
    </location>
</feature>
<dbReference type="CDD" id="cd03528">
    <property type="entry name" value="Rieske_RO_ferredoxin"/>
    <property type="match status" value="1"/>
</dbReference>
<comment type="caution">
    <text evidence="12">The sequence shown here is derived from an EMBL/GenBank/DDBJ whole genome shotgun (WGS) entry which is preliminary data.</text>
</comment>
<dbReference type="EMBL" id="MBTF01000038">
    <property type="protein sequence ID" value="OOQ56760.1"/>
    <property type="molecule type" value="Genomic_DNA"/>
</dbReference>
<evidence type="ECO:0000256" key="1">
    <source>
        <dbReference type="ARBA" id="ARBA00001974"/>
    </source>
</evidence>
<dbReference type="CDD" id="cd03511">
    <property type="entry name" value="Rhizopine-oxygenase-like"/>
    <property type="match status" value="1"/>
</dbReference>
<dbReference type="OrthoDB" id="9806195at2"/>
<gene>
    <name evidence="12" type="ORF">BC343_17375</name>
</gene>
<dbReference type="GO" id="GO:0006814">
    <property type="term" value="P:sodium ion transport"/>
    <property type="evidence" value="ECO:0007669"/>
    <property type="project" value="InterPro"/>
</dbReference>
<dbReference type="SUPFAM" id="SSF50022">
    <property type="entry name" value="ISP domain"/>
    <property type="match status" value="1"/>
</dbReference>
<evidence type="ECO:0000256" key="2">
    <source>
        <dbReference type="ARBA" id="ARBA00022448"/>
    </source>
</evidence>
<protein>
    <submittedName>
        <fullName evidence="12">NADH:ubiquinone reductase (Na(+)-transporting) subunit F</fullName>
    </submittedName>
</protein>
<comment type="cofactor">
    <cofactor evidence="1">
        <name>FAD</name>
        <dbReference type="ChEBI" id="CHEBI:57692"/>
    </cofactor>
</comment>
<keyword evidence="7" id="KW-0408">Iron</keyword>
<dbReference type="PROSITE" id="PS51384">
    <property type="entry name" value="FAD_FR"/>
    <property type="match status" value="1"/>
</dbReference>
<proteinExistence type="predicted"/>
<dbReference type="SUPFAM" id="SSF52343">
    <property type="entry name" value="Ferredoxin reductase-like, C-terminal NADP-linked domain"/>
    <property type="match status" value="1"/>
</dbReference>
<sequence length="758" mass="86167">MATQTMEYNAVEKIDYSLTGASAERALALGLAEADWYQSPVPHKTMRSLLARRDGPAIRDTLLLFAVLAITAVATIWLWGTYWAIIPYLIYAVFYGTSSDSRWHECGHGTAFKTDRLNNLVYEVASFMVMRESVVWRWSHIRHHSDTIIVGRDPEIQVPRPPNLLSLVLSVFNIQTYQAYYSGLIRHAFGNMSAAEKTYVPDTEYNRVYRNARISLGLYVLFIISAIAFHSWVPIFLFILPQFFGTWLMIVHNTTQHAGLAENVLDHRLNCRTVYMNPISRFIYWNMNYHVEHHMFPLVPYHALPKLHQLVKNDCPPVYPSILSAWREILPTLLRQQKEPGYHVKRELPLASESSRGNVIVSSASIGNEGWLKIGAADLLDNEDVLRFDHDNKTFAVYRDAKSQLYATDGICTHGNTHLSEGLVKGGIIECPKHNGRFNLHDGSPARAPICRGLATYPVKEVSGELWLNLKNAGGAKEIERAYKLRVVSNQNVATFIKELVLEPMEDGEKINFRPGDYMQIEIPQYAEINFSQWDIPAPYRQVWEAQRLFGLNCQNSSHIRRNNYSLAGNCKTDRQLTFNVRIAMPPPGQECLPGVGSSYVFNLKPGDTVTAYGPYGDFHIKPTEKEMVYIGGGAGMAPIRAHLTHLLDNSASDRKITYWYGARSGQELFYTGYFRRLEAEHANFHFQPALSDALETEEWDGYRGFIHEVARDNYLKLHHDLSQVEFYLCGPPMMIKACTKMLAGLGVKPAQIAYDEF</sequence>
<dbReference type="Gene3D" id="2.40.30.10">
    <property type="entry name" value="Translation factors"/>
    <property type="match status" value="1"/>
</dbReference>
<keyword evidence="5" id="KW-0479">Metal-binding</keyword>
<keyword evidence="3" id="KW-0285">Flavoprotein</keyword>
<dbReference type="AlphaFoldDB" id="A0A1S9P732"/>
<evidence type="ECO:0000256" key="3">
    <source>
        <dbReference type="ARBA" id="ARBA00022630"/>
    </source>
</evidence>
<reference evidence="12 13" key="1">
    <citation type="submission" date="2016-07" db="EMBL/GenBank/DDBJ databases">
        <title>Genomic analysis of zinc-resistant bacterium Mucilaginibacter pedocola TBZ30.</title>
        <authorList>
            <person name="Huang J."/>
            <person name="Tang J."/>
        </authorList>
    </citation>
    <scope>NUCLEOTIDE SEQUENCE [LARGE SCALE GENOMIC DNA]</scope>
    <source>
        <strain evidence="12 13">TBZ30</strain>
    </source>
</reference>
<name>A0A1S9P732_9SPHI</name>
<dbReference type="GO" id="GO:0006629">
    <property type="term" value="P:lipid metabolic process"/>
    <property type="evidence" value="ECO:0007669"/>
    <property type="project" value="InterPro"/>
</dbReference>
<dbReference type="InterPro" id="IPR017927">
    <property type="entry name" value="FAD-bd_FR_type"/>
</dbReference>
<dbReference type="PANTHER" id="PTHR43644:SF1">
    <property type="entry name" value="NAD(P)H-FLAVIN REDUCTASE"/>
    <property type="match status" value="1"/>
</dbReference>
<keyword evidence="2" id="KW-0813">Transport</keyword>
<evidence type="ECO:0000256" key="6">
    <source>
        <dbReference type="ARBA" id="ARBA00022827"/>
    </source>
</evidence>
<keyword evidence="9" id="KW-0472">Membrane</keyword>
<feature type="domain" description="Rieske" evidence="10">
    <location>
        <begin position="371"/>
        <end position="468"/>
    </location>
</feature>
<dbReference type="InterPro" id="IPR039261">
    <property type="entry name" value="FNR_nucleotide-bd"/>
</dbReference>
<evidence type="ECO:0000313" key="12">
    <source>
        <dbReference type="EMBL" id="OOQ56760.1"/>
    </source>
</evidence>
<evidence type="ECO:0000256" key="7">
    <source>
        <dbReference type="ARBA" id="ARBA00023004"/>
    </source>
</evidence>
<keyword evidence="13" id="KW-1185">Reference proteome</keyword>
<dbReference type="InterPro" id="IPR001433">
    <property type="entry name" value="OxRdtase_FAD/NAD-bd"/>
</dbReference>
<dbReference type="GO" id="GO:0051537">
    <property type="term" value="F:2 iron, 2 sulfur cluster binding"/>
    <property type="evidence" value="ECO:0007669"/>
    <property type="project" value="UniProtKB-KW"/>
</dbReference>
<dbReference type="GO" id="GO:0016020">
    <property type="term" value="C:membrane"/>
    <property type="evidence" value="ECO:0007669"/>
    <property type="project" value="InterPro"/>
</dbReference>
<dbReference type="STRING" id="1792845.BC343_17375"/>
<dbReference type="Pfam" id="PF00355">
    <property type="entry name" value="Rieske"/>
    <property type="match status" value="1"/>
</dbReference>
<dbReference type="InterPro" id="IPR036922">
    <property type="entry name" value="Rieske_2Fe-2S_sf"/>
</dbReference>
<evidence type="ECO:0000256" key="8">
    <source>
        <dbReference type="ARBA" id="ARBA00023014"/>
    </source>
</evidence>
<dbReference type="InterPro" id="IPR017938">
    <property type="entry name" value="Riboflavin_synthase-like_b-brl"/>
</dbReference>
<dbReference type="Pfam" id="PF00175">
    <property type="entry name" value="NAD_binding_1"/>
    <property type="match status" value="1"/>
</dbReference>
<keyword evidence="9" id="KW-0812">Transmembrane</keyword>
<evidence type="ECO:0000256" key="5">
    <source>
        <dbReference type="ARBA" id="ARBA00022723"/>
    </source>
</evidence>
<feature type="domain" description="FAD-binding FR-type" evidence="11">
    <location>
        <begin position="480"/>
        <end position="622"/>
    </location>
</feature>
<dbReference type="NCBIfam" id="TIGR01941">
    <property type="entry name" value="nqrF"/>
    <property type="match status" value="1"/>
</dbReference>
<dbReference type="Pfam" id="PF00487">
    <property type="entry name" value="FA_desaturase"/>
    <property type="match status" value="1"/>
</dbReference>
<keyword evidence="12" id="KW-0830">Ubiquinone</keyword>
<accession>A0A1S9P732</accession>
<dbReference type="InterPro" id="IPR005804">
    <property type="entry name" value="FA_desaturase_dom"/>
</dbReference>
<dbReference type="GO" id="GO:0016655">
    <property type="term" value="F:oxidoreductase activity, acting on NAD(P)H, quinone or similar compound as acceptor"/>
    <property type="evidence" value="ECO:0007669"/>
    <property type="project" value="InterPro"/>
</dbReference>
<evidence type="ECO:0000259" key="10">
    <source>
        <dbReference type="PROSITE" id="PS51296"/>
    </source>
</evidence>
<evidence type="ECO:0000259" key="11">
    <source>
        <dbReference type="PROSITE" id="PS51384"/>
    </source>
</evidence>
<dbReference type="Proteomes" id="UP000189739">
    <property type="component" value="Unassembled WGS sequence"/>
</dbReference>
<dbReference type="PROSITE" id="PS51296">
    <property type="entry name" value="RIESKE"/>
    <property type="match status" value="1"/>
</dbReference>
<evidence type="ECO:0000256" key="9">
    <source>
        <dbReference type="SAM" id="Phobius"/>
    </source>
</evidence>
<evidence type="ECO:0000313" key="13">
    <source>
        <dbReference type="Proteomes" id="UP000189739"/>
    </source>
</evidence>
<dbReference type="InterPro" id="IPR010205">
    <property type="entry name" value="NqrF"/>
</dbReference>
<dbReference type="Gene3D" id="2.102.10.10">
    <property type="entry name" value="Rieske [2Fe-2S] iron-sulphur domain"/>
    <property type="match status" value="1"/>
</dbReference>
<keyword evidence="4" id="KW-0001">2Fe-2S</keyword>
<organism evidence="12 13">
    <name type="scientific">Mucilaginibacter pedocola</name>
    <dbReference type="NCBI Taxonomy" id="1792845"/>
    <lineage>
        <taxon>Bacteria</taxon>
        <taxon>Pseudomonadati</taxon>
        <taxon>Bacteroidota</taxon>
        <taxon>Sphingobacteriia</taxon>
        <taxon>Sphingobacteriales</taxon>
        <taxon>Sphingobacteriaceae</taxon>
        <taxon>Mucilaginibacter</taxon>
    </lineage>
</organism>
<keyword evidence="8" id="KW-0411">Iron-sulfur</keyword>
<dbReference type="GO" id="GO:0046872">
    <property type="term" value="F:metal ion binding"/>
    <property type="evidence" value="ECO:0007669"/>
    <property type="project" value="UniProtKB-KW"/>
</dbReference>
<dbReference type="InterPro" id="IPR039393">
    <property type="entry name" value="Rhizopine-oxygenase-like"/>
</dbReference>
<evidence type="ECO:0000256" key="4">
    <source>
        <dbReference type="ARBA" id="ARBA00022714"/>
    </source>
</evidence>
<keyword evidence="9" id="KW-1133">Transmembrane helix</keyword>